<evidence type="ECO:0000256" key="1">
    <source>
        <dbReference type="SAM" id="MobiDB-lite"/>
    </source>
</evidence>
<keyword evidence="3" id="KW-1185">Reference proteome</keyword>
<dbReference type="EMBL" id="BMPQ01000048">
    <property type="protein sequence ID" value="GGL14040.1"/>
    <property type="molecule type" value="Genomic_DNA"/>
</dbReference>
<name>A0A917RMI9_9ACTN</name>
<dbReference type="AlphaFoldDB" id="A0A917RMI9"/>
<gene>
    <name evidence="2" type="ORF">GCM10010094_88610</name>
</gene>
<accession>A0A917RMI9</accession>
<evidence type="ECO:0000313" key="3">
    <source>
        <dbReference type="Proteomes" id="UP000637788"/>
    </source>
</evidence>
<organism evidence="2 3">
    <name type="scientific">Streptomyces flaveus</name>
    <dbReference type="NCBI Taxonomy" id="66370"/>
    <lineage>
        <taxon>Bacteria</taxon>
        <taxon>Bacillati</taxon>
        <taxon>Actinomycetota</taxon>
        <taxon>Actinomycetes</taxon>
        <taxon>Kitasatosporales</taxon>
        <taxon>Streptomycetaceae</taxon>
        <taxon>Streptomyces</taxon>
        <taxon>Streptomyces aurantiacus group</taxon>
    </lineage>
</organism>
<proteinExistence type="predicted"/>
<protein>
    <submittedName>
        <fullName evidence="2">Uncharacterized protein</fullName>
    </submittedName>
</protein>
<evidence type="ECO:0000313" key="2">
    <source>
        <dbReference type="EMBL" id="GGL14040.1"/>
    </source>
</evidence>
<feature type="region of interest" description="Disordered" evidence="1">
    <location>
        <begin position="70"/>
        <end position="92"/>
    </location>
</feature>
<reference evidence="2" key="2">
    <citation type="submission" date="2020-09" db="EMBL/GenBank/DDBJ databases">
        <authorList>
            <person name="Sun Q."/>
            <person name="Ohkuma M."/>
        </authorList>
    </citation>
    <scope>NUCLEOTIDE SEQUENCE</scope>
    <source>
        <strain evidence="2">JCM 3035</strain>
    </source>
</reference>
<dbReference type="Proteomes" id="UP000637788">
    <property type="component" value="Unassembled WGS sequence"/>
</dbReference>
<reference evidence="2" key="1">
    <citation type="journal article" date="2014" name="Int. J. Syst. Evol. Microbiol.">
        <title>Complete genome sequence of Corynebacterium casei LMG S-19264T (=DSM 44701T), isolated from a smear-ripened cheese.</title>
        <authorList>
            <consortium name="US DOE Joint Genome Institute (JGI-PGF)"/>
            <person name="Walter F."/>
            <person name="Albersmeier A."/>
            <person name="Kalinowski J."/>
            <person name="Ruckert C."/>
        </authorList>
    </citation>
    <scope>NUCLEOTIDE SEQUENCE</scope>
    <source>
        <strain evidence="2">JCM 3035</strain>
    </source>
</reference>
<sequence>MQGPSAAGRAVVLGPAAVAEPAGSRPFPAEVLTTSVSSVTEARATPRLRGRIRRLVGCMQGAFRSRQPAVSGCTLSDHPVSPAEGARAGGDRSWEAVRRGAVGDVTRVTERKGKGGK</sequence>
<comment type="caution">
    <text evidence="2">The sequence shown here is derived from an EMBL/GenBank/DDBJ whole genome shotgun (WGS) entry which is preliminary data.</text>
</comment>